<evidence type="ECO:0000313" key="1">
    <source>
        <dbReference type="EMBL" id="KVE25298.1"/>
    </source>
</evidence>
<gene>
    <name evidence="1" type="ORF">WS67_18685</name>
</gene>
<name>A0A118DMQ6_9BURK</name>
<reference evidence="1 2" key="1">
    <citation type="submission" date="2015-11" db="EMBL/GenBank/DDBJ databases">
        <title>Expanding the genomic diversity of Burkholderia species for the development of highly accurate diagnostics.</title>
        <authorList>
            <person name="Sahl J."/>
            <person name="Keim P."/>
            <person name="Wagner D."/>
        </authorList>
    </citation>
    <scope>NUCLEOTIDE SEQUENCE [LARGE SCALE GENOMIC DNA]</scope>
    <source>
        <strain evidence="1 2">TSV85</strain>
    </source>
</reference>
<organism evidence="1 2">
    <name type="scientific">Burkholderia singularis</name>
    <dbReference type="NCBI Taxonomy" id="1503053"/>
    <lineage>
        <taxon>Bacteria</taxon>
        <taxon>Pseudomonadati</taxon>
        <taxon>Pseudomonadota</taxon>
        <taxon>Betaproteobacteria</taxon>
        <taxon>Burkholderiales</taxon>
        <taxon>Burkholderiaceae</taxon>
        <taxon>Burkholderia</taxon>
        <taxon>pseudomallei group</taxon>
    </lineage>
</organism>
<sequence length="68" mass="7075">MIGSLAACRGDAFGQAARVVNHDTGGKMSCRSGVAPLRMRQPIVPSLATRLGEFPAVFRPALPIPGLS</sequence>
<accession>A0A118DMQ6</accession>
<dbReference type="EMBL" id="LOWA01000042">
    <property type="protein sequence ID" value="KVE25298.1"/>
    <property type="molecule type" value="Genomic_DNA"/>
</dbReference>
<evidence type="ECO:0000313" key="2">
    <source>
        <dbReference type="Proteomes" id="UP000062788"/>
    </source>
</evidence>
<protein>
    <submittedName>
        <fullName evidence="1">Uncharacterized protein</fullName>
    </submittedName>
</protein>
<keyword evidence="2" id="KW-1185">Reference proteome</keyword>
<dbReference type="Proteomes" id="UP000062788">
    <property type="component" value="Unassembled WGS sequence"/>
</dbReference>
<proteinExistence type="predicted"/>
<dbReference type="AlphaFoldDB" id="A0A118DMQ6"/>
<comment type="caution">
    <text evidence="1">The sequence shown here is derived from an EMBL/GenBank/DDBJ whole genome shotgun (WGS) entry which is preliminary data.</text>
</comment>